<dbReference type="AlphaFoldDB" id="A0A7J7IQJ5"/>
<reference evidence="2 3" key="1">
    <citation type="journal article" date="2020" name="J. Phycol.">
        <title>Comparative genome analysis reveals Cyanidiococcus gen. nov., a new extremophilic red algal genus sister to Cyanidioschyzon (Cyanidioschyzonaceae, Rhodophyta).</title>
        <authorList>
            <person name="Liu S.-L."/>
            <person name="Chiang Y.-R."/>
            <person name="Yoon H.S."/>
            <person name="Fu H.-Y."/>
        </authorList>
    </citation>
    <scope>NUCLEOTIDE SEQUENCE [LARGE SCALE GENOMIC DNA]</scope>
    <source>
        <strain evidence="2 3">THAL066</strain>
    </source>
</reference>
<dbReference type="OrthoDB" id="540503at2759"/>
<comment type="caution">
    <text evidence="2">The sequence shown here is derived from an EMBL/GenBank/DDBJ whole genome shotgun (WGS) entry which is preliminary data.</text>
</comment>
<dbReference type="Proteomes" id="UP000530660">
    <property type="component" value="Unassembled WGS sequence"/>
</dbReference>
<name>A0A7J7IQJ5_9RHOD</name>
<sequence length="607" mass="70072">MKKKLWSHYDPEEPTLPRRTLTETSSGHREIRTRKKCVFQQFARSLFFTALFTILSCATFLAIAGFETTRNRTLESTCAKWLAEGEALLEQRLLNQFSDSQGRDFSLDQSSPQRQDTVLFDLVEHYNSILNTVAPGRASFFGRSSRSAGRPRWAFQSRLLLPEWETGAWYLPSDGTPPAGPAVRVWKVESAKNQSVFVWTNTTAEVIYFPSRECAERNTTCKLSLVVSSSALSGECRVKAHDLGVSIQANGTANDSCLLQLQMRVILRETNVLRRKSLPSPAELAIVRPFTASQIPRLFLSLRKWDDLWAFPCASGEYSKSVDLVFYANNEETLRMARSEFPTDYLWHRCFRTIRWVEANVDPEADVHPDGTCYQFYNMFSDPRFRNHYRYVFLMEPDVHPIRAYWLDSITQMLLQGTASDHFWIRGSTSKCPGRYAFNDYHVNGNAIYNISSPEFRGFIAKVQRYFLPRGHVKFAPGCSGGYGGFDHSIFHYAVEFAMRDPAKWRVLQRLCFDDRKSPIWNFCKHEFAPWRVLAKSRGGVSLVHSSWGNGINFWDPAALGLTHLDDEMLDMLKAWRENPFPLHPQFRSFVAQRCNRRYRSHRANRR</sequence>
<proteinExistence type="predicted"/>
<keyword evidence="1" id="KW-0812">Transmembrane</keyword>
<keyword evidence="1" id="KW-0472">Membrane</keyword>
<evidence type="ECO:0000256" key="1">
    <source>
        <dbReference type="SAM" id="Phobius"/>
    </source>
</evidence>
<evidence type="ECO:0000313" key="3">
    <source>
        <dbReference type="Proteomes" id="UP000530660"/>
    </source>
</evidence>
<feature type="transmembrane region" description="Helical" evidence="1">
    <location>
        <begin position="42"/>
        <end position="66"/>
    </location>
</feature>
<evidence type="ECO:0000313" key="2">
    <source>
        <dbReference type="EMBL" id="KAF6004817.1"/>
    </source>
</evidence>
<organism evidence="2 3">
    <name type="scientific">Cyanidiococcus yangmingshanensis</name>
    <dbReference type="NCBI Taxonomy" id="2690220"/>
    <lineage>
        <taxon>Eukaryota</taxon>
        <taxon>Rhodophyta</taxon>
        <taxon>Bangiophyceae</taxon>
        <taxon>Cyanidiales</taxon>
        <taxon>Cyanidiaceae</taxon>
        <taxon>Cyanidiococcus</taxon>
    </lineage>
</organism>
<keyword evidence="1" id="KW-1133">Transmembrane helix</keyword>
<dbReference type="EMBL" id="VWRR01000002">
    <property type="protein sequence ID" value="KAF6004817.1"/>
    <property type="molecule type" value="Genomic_DNA"/>
</dbReference>
<accession>A0A7J7IQJ5</accession>
<protein>
    <submittedName>
        <fullName evidence="2">Uncharacterized protein</fullName>
    </submittedName>
</protein>
<keyword evidence="3" id="KW-1185">Reference proteome</keyword>
<gene>
    <name evidence="2" type="ORF">F1559_002365</name>
</gene>